<evidence type="ECO:0000259" key="7">
    <source>
        <dbReference type="PROSITE" id="PS50262"/>
    </source>
</evidence>
<feature type="compositionally biased region" description="Polar residues" evidence="5">
    <location>
        <begin position="340"/>
        <end position="351"/>
    </location>
</feature>
<feature type="domain" description="G-protein coupled receptors family 1 profile" evidence="7">
    <location>
        <begin position="24"/>
        <end position="297"/>
    </location>
</feature>
<dbReference type="PRINTS" id="PR00237">
    <property type="entry name" value="GPCRRHODOPSN"/>
</dbReference>
<accession>A0AA36GFJ0</accession>
<organism evidence="8 9">
    <name type="scientific">Mesorhabditis spiculigera</name>
    <dbReference type="NCBI Taxonomy" id="96644"/>
    <lineage>
        <taxon>Eukaryota</taxon>
        <taxon>Metazoa</taxon>
        <taxon>Ecdysozoa</taxon>
        <taxon>Nematoda</taxon>
        <taxon>Chromadorea</taxon>
        <taxon>Rhabditida</taxon>
        <taxon>Rhabditina</taxon>
        <taxon>Rhabditomorpha</taxon>
        <taxon>Rhabditoidea</taxon>
        <taxon>Rhabditidae</taxon>
        <taxon>Mesorhabditinae</taxon>
        <taxon>Mesorhabditis</taxon>
    </lineage>
</organism>
<evidence type="ECO:0000256" key="3">
    <source>
        <dbReference type="ARBA" id="ARBA00022989"/>
    </source>
</evidence>
<dbReference type="CDD" id="cd00637">
    <property type="entry name" value="7tm_classA_rhodopsin-like"/>
    <property type="match status" value="1"/>
</dbReference>
<dbReference type="PANTHER" id="PTHR22718">
    <property type="entry name" value="SERPENTINE RECEPTOR, CLASS X"/>
    <property type="match status" value="1"/>
</dbReference>
<proteinExistence type="predicted"/>
<dbReference type="AlphaFoldDB" id="A0AA36GFJ0"/>
<evidence type="ECO:0000313" key="9">
    <source>
        <dbReference type="Proteomes" id="UP001177023"/>
    </source>
</evidence>
<dbReference type="GO" id="GO:0004930">
    <property type="term" value="F:G protein-coupled receptor activity"/>
    <property type="evidence" value="ECO:0007669"/>
    <property type="project" value="InterPro"/>
</dbReference>
<evidence type="ECO:0000256" key="1">
    <source>
        <dbReference type="ARBA" id="ARBA00004370"/>
    </source>
</evidence>
<evidence type="ECO:0000256" key="5">
    <source>
        <dbReference type="SAM" id="MobiDB-lite"/>
    </source>
</evidence>
<feature type="region of interest" description="Disordered" evidence="5">
    <location>
        <begin position="332"/>
        <end position="360"/>
    </location>
</feature>
<name>A0AA36GFJ0_9BILA</name>
<dbReference type="EMBL" id="CATQJA010002665">
    <property type="protein sequence ID" value="CAJ0583386.1"/>
    <property type="molecule type" value="Genomic_DNA"/>
</dbReference>
<feature type="transmembrane region" description="Helical" evidence="6">
    <location>
        <begin position="246"/>
        <end position="265"/>
    </location>
</feature>
<dbReference type="InterPro" id="IPR019430">
    <property type="entry name" value="7TM_GPCR_serpentine_rcpt_Srx"/>
</dbReference>
<dbReference type="InterPro" id="IPR000276">
    <property type="entry name" value="GPCR_Rhodpsn"/>
</dbReference>
<evidence type="ECO:0000256" key="6">
    <source>
        <dbReference type="SAM" id="Phobius"/>
    </source>
</evidence>
<evidence type="ECO:0000256" key="2">
    <source>
        <dbReference type="ARBA" id="ARBA00022692"/>
    </source>
</evidence>
<dbReference type="InterPro" id="IPR017452">
    <property type="entry name" value="GPCR_Rhodpsn_7TM"/>
</dbReference>
<sequence length="451" mass="51278">MSLWSDEFIVGVSYVGIGLVGFICNLATVVMIGTNRVYRLSAYTIMANIALADSIMMLIAGVACGCALIWPENEQLAPTLIPHANYTNATLITSPFQRETIRTLLSLCEIAAWSAGVISYALLGMNRCIAICYYGTKARILNRVSVAIIASIFTWVLGGSIAILGSMPEPLMGIRREMWSFSFTQLHGDRAQLFLLLMLAINGAGVGAQWVCSSLVMLRIRRVKQKISRNKINQNSANRFKKQARLTFQFFYPSLLCTIASLVYFCKPYIVDKLWPWQLVALHLIWLCNHACNPFIYAYFNDRMRLTYREMMTCAQLRYHLRKKRISRGFRHNPRHNVSRRSNAPKSTRMSARSGRSRDGNFVRNSLQLQSRDFEQLCEFIMRVNPLYDSSEGWRESSDDDDFAPEITKPPESMNGDSIENVSTRETRSIVLGLGRQTVEHWVRFAKKASI</sequence>
<dbReference type="Pfam" id="PF10328">
    <property type="entry name" value="7TM_GPCR_Srx"/>
    <property type="match status" value="1"/>
</dbReference>
<feature type="transmembrane region" description="Helical" evidence="6">
    <location>
        <begin position="277"/>
        <end position="300"/>
    </location>
</feature>
<feature type="non-terminal residue" evidence="8">
    <location>
        <position position="451"/>
    </location>
</feature>
<comment type="caution">
    <text evidence="8">The sequence shown here is derived from an EMBL/GenBank/DDBJ whole genome shotgun (WGS) entry which is preliminary data.</text>
</comment>
<dbReference type="Proteomes" id="UP001177023">
    <property type="component" value="Unassembled WGS sequence"/>
</dbReference>
<feature type="transmembrane region" description="Helical" evidence="6">
    <location>
        <begin position="45"/>
        <end position="70"/>
    </location>
</feature>
<feature type="transmembrane region" description="Helical" evidence="6">
    <location>
        <begin position="12"/>
        <end position="33"/>
    </location>
</feature>
<feature type="region of interest" description="Disordered" evidence="5">
    <location>
        <begin position="391"/>
        <end position="419"/>
    </location>
</feature>
<dbReference type="PANTHER" id="PTHR22718:SF11">
    <property type="entry name" value="7TM GPCR SERPENTINE RECEPTOR CLASS X (SRX) DOMAIN-CONTAINING PROTEIN"/>
    <property type="match status" value="1"/>
</dbReference>
<keyword evidence="4 6" id="KW-0472">Membrane</keyword>
<protein>
    <recommendedName>
        <fullName evidence="7">G-protein coupled receptors family 1 profile domain-containing protein</fullName>
    </recommendedName>
</protein>
<evidence type="ECO:0000313" key="8">
    <source>
        <dbReference type="EMBL" id="CAJ0583386.1"/>
    </source>
</evidence>
<feature type="transmembrane region" description="Helical" evidence="6">
    <location>
        <begin position="193"/>
        <end position="218"/>
    </location>
</feature>
<evidence type="ECO:0000256" key="4">
    <source>
        <dbReference type="ARBA" id="ARBA00023136"/>
    </source>
</evidence>
<comment type="subcellular location">
    <subcellularLocation>
        <location evidence="1">Membrane</location>
    </subcellularLocation>
</comment>
<dbReference type="PROSITE" id="PS50262">
    <property type="entry name" value="G_PROTEIN_RECEP_F1_2"/>
    <property type="match status" value="1"/>
</dbReference>
<keyword evidence="2 6" id="KW-0812">Transmembrane</keyword>
<keyword evidence="9" id="KW-1185">Reference proteome</keyword>
<dbReference type="GO" id="GO:0016020">
    <property type="term" value="C:membrane"/>
    <property type="evidence" value="ECO:0007669"/>
    <property type="project" value="UniProtKB-SubCell"/>
</dbReference>
<feature type="transmembrane region" description="Helical" evidence="6">
    <location>
        <begin position="144"/>
        <end position="165"/>
    </location>
</feature>
<gene>
    <name evidence="8" type="ORF">MSPICULIGERA_LOCUS21468</name>
</gene>
<keyword evidence="3 6" id="KW-1133">Transmembrane helix</keyword>
<dbReference type="Gene3D" id="1.20.1070.10">
    <property type="entry name" value="Rhodopsin 7-helix transmembrane proteins"/>
    <property type="match status" value="1"/>
</dbReference>
<feature type="transmembrane region" description="Helical" evidence="6">
    <location>
        <begin position="104"/>
        <end position="123"/>
    </location>
</feature>
<reference evidence="8" key="1">
    <citation type="submission" date="2023-06" db="EMBL/GenBank/DDBJ databases">
        <authorList>
            <person name="Delattre M."/>
        </authorList>
    </citation>
    <scope>NUCLEOTIDE SEQUENCE</scope>
    <source>
        <strain evidence="8">AF72</strain>
    </source>
</reference>
<dbReference type="SUPFAM" id="SSF81321">
    <property type="entry name" value="Family A G protein-coupled receptor-like"/>
    <property type="match status" value="1"/>
</dbReference>